<protein>
    <submittedName>
        <fullName evidence="2">Uncharacterized protein</fullName>
    </submittedName>
</protein>
<comment type="caution">
    <text evidence="2">The sequence shown here is derived from an EMBL/GenBank/DDBJ whole genome shotgun (WGS) entry which is preliminary data.</text>
</comment>
<evidence type="ECO:0000256" key="1">
    <source>
        <dbReference type="SAM" id="SignalP"/>
    </source>
</evidence>
<feature type="chain" id="PRO_5045588846" evidence="1">
    <location>
        <begin position="28"/>
        <end position="313"/>
    </location>
</feature>
<dbReference type="EMBL" id="BAAANY010000038">
    <property type="protein sequence ID" value="GAA1713965.1"/>
    <property type="molecule type" value="Genomic_DNA"/>
</dbReference>
<feature type="signal peptide" evidence="1">
    <location>
        <begin position="1"/>
        <end position="27"/>
    </location>
</feature>
<proteinExistence type="predicted"/>
<accession>A0ABP4UXU9</accession>
<dbReference type="Proteomes" id="UP001500618">
    <property type="component" value="Unassembled WGS sequence"/>
</dbReference>
<reference evidence="3" key="1">
    <citation type="journal article" date="2019" name="Int. J. Syst. Evol. Microbiol.">
        <title>The Global Catalogue of Microorganisms (GCM) 10K type strain sequencing project: providing services to taxonomists for standard genome sequencing and annotation.</title>
        <authorList>
            <consortium name="The Broad Institute Genomics Platform"/>
            <consortium name="The Broad Institute Genome Sequencing Center for Infectious Disease"/>
            <person name="Wu L."/>
            <person name="Ma J."/>
        </authorList>
    </citation>
    <scope>NUCLEOTIDE SEQUENCE [LARGE SCALE GENOMIC DNA]</scope>
    <source>
        <strain evidence="3">JCM 14718</strain>
    </source>
</reference>
<name>A0ABP4UXU9_9ACTN</name>
<organism evidence="2 3">
    <name type="scientific">Fodinicola feengrottensis</name>
    <dbReference type="NCBI Taxonomy" id="435914"/>
    <lineage>
        <taxon>Bacteria</taxon>
        <taxon>Bacillati</taxon>
        <taxon>Actinomycetota</taxon>
        <taxon>Actinomycetes</taxon>
        <taxon>Mycobacteriales</taxon>
        <taxon>Fodinicola</taxon>
    </lineage>
</organism>
<keyword evidence="3" id="KW-1185">Reference proteome</keyword>
<sequence length="313" mass="32006">MKRRPFLASVTLLALAFCSLPASSAFAAPAQPTAVRSQSNAGGGAVVVRKGKKVSLAPTAGPISTATKAKLTAAAPDSWTKSVYTYGPITLQPGDWGDGWVNCPSGMVATGGGESNTNVGGITVHNTYAMVNGSGWEVRITNRATAALSITFYAVCYGGLTSYHQEPAKALVGANTSASLSASCLSGDQIFSGGGWSDTTNTLIGTYKAGDIYMGWSFFVQNFDATAQSIGAQAVCGTGVTSRFVETDYTVIAPGTNGFARVACPPGTLVLGGGGGGTARITDAYPDGEGWRIYGQNDSQQNESVLSMAQCAS</sequence>
<dbReference type="RefSeq" id="WP_344314736.1">
    <property type="nucleotide sequence ID" value="NZ_BAAANY010000038.1"/>
</dbReference>
<gene>
    <name evidence="2" type="ORF">GCM10009765_73760</name>
</gene>
<keyword evidence="1" id="KW-0732">Signal</keyword>
<evidence type="ECO:0000313" key="3">
    <source>
        <dbReference type="Proteomes" id="UP001500618"/>
    </source>
</evidence>
<evidence type="ECO:0000313" key="2">
    <source>
        <dbReference type="EMBL" id="GAA1713965.1"/>
    </source>
</evidence>